<reference evidence="2 3" key="1">
    <citation type="submission" date="2020-08" db="EMBL/GenBank/DDBJ databases">
        <title>Genomic Encyclopedia of Archaeal and Bacterial Type Strains, Phase II (KMG-II): from individual species to whole genera.</title>
        <authorList>
            <person name="Goeker M."/>
        </authorList>
    </citation>
    <scope>NUCLEOTIDE SEQUENCE [LARGE SCALE GENOMIC DNA]</scope>
    <source>
        <strain evidence="2 3">DSM 23288</strain>
    </source>
</reference>
<proteinExistence type="predicted"/>
<dbReference type="AlphaFoldDB" id="A0A840IKV9"/>
<keyword evidence="3" id="KW-1185">Reference proteome</keyword>
<feature type="compositionally biased region" description="Basic and acidic residues" evidence="1">
    <location>
        <begin position="16"/>
        <end position="25"/>
    </location>
</feature>
<gene>
    <name evidence="2" type="ORF">BDZ31_004193</name>
</gene>
<sequence length="37" mass="3852">MDSAGIPALSATKQPTQRDDGERQATLDVLDPVGQVA</sequence>
<protein>
    <submittedName>
        <fullName evidence="2">Uncharacterized protein</fullName>
    </submittedName>
</protein>
<feature type="region of interest" description="Disordered" evidence="1">
    <location>
        <begin position="1"/>
        <end position="37"/>
    </location>
</feature>
<comment type="caution">
    <text evidence="2">The sequence shown here is derived from an EMBL/GenBank/DDBJ whole genome shotgun (WGS) entry which is preliminary data.</text>
</comment>
<name>A0A840IKV9_9ACTN</name>
<evidence type="ECO:0000313" key="2">
    <source>
        <dbReference type="EMBL" id="MBB4664578.1"/>
    </source>
</evidence>
<accession>A0A840IKV9</accession>
<dbReference type="EMBL" id="JACHNU010000008">
    <property type="protein sequence ID" value="MBB4664578.1"/>
    <property type="molecule type" value="Genomic_DNA"/>
</dbReference>
<evidence type="ECO:0000256" key="1">
    <source>
        <dbReference type="SAM" id="MobiDB-lite"/>
    </source>
</evidence>
<organism evidence="2 3">
    <name type="scientific">Conexibacter arvalis</name>
    <dbReference type="NCBI Taxonomy" id="912552"/>
    <lineage>
        <taxon>Bacteria</taxon>
        <taxon>Bacillati</taxon>
        <taxon>Actinomycetota</taxon>
        <taxon>Thermoleophilia</taxon>
        <taxon>Solirubrobacterales</taxon>
        <taxon>Conexibacteraceae</taxon>
        <taxon>Conexibacter</taxon>
    </lineage>
</organism>
<dbReference type="Proteomes" id="UP000585272">
    <property type="component" value="Unassembled WGS sequence"/>
</dbReference>
<evidence type="ECO:0000313" key="3">
    <source>
        <dbReference type="Proteomes" id="UP000585272"/>
    </source>
</evidence>